<dbReference type="Proteomes" id="UP000305760">
    <property type="component" value="Unassembled WGS sequence"/>
</dbReference>
<dbReference type="NCBIfam" id="TIGR02447">
    <property type="entry name" value="yiiD_Cterm"/>
    <property type="match status" value="1"/>
</dbReference>
<keyword evidence="3" id="KW-1185">Reference proteome</keyword>
<accession>A0A5C4RPI8</accession>
<dbReference type="InterPro" id="IPR029069">
    <property type="entry name" value="HotDog_dom_sf"/>
</dbReference>
<dbReference type="Pfam" id="PF09500">
    <property type="entry name" value="YiiD_C"/>
    <property type="match status" value="1"/>
</dbReference>
<dbReference type="InterPro" id="IPR012660">
    <property type="entry name" value="YiiD_C"/>
</dbReference>
<reference evidence="2 3" key="1">
    <citation type="submission" date="2019-03" db="EMBL/GenBank/DDBJ databases">
        <title>Arenimonas daejeonensis sp. nov., isolated from compost.</title>
        <authorList>
            <person name="Jeon C.O."/>
        </authorList>
    </citation>
    <scope>NUCLEOTIDE SEQUENCE [LARGE SCALE GENOMIC DNA]</scope>
    <source>
        <strain evidence="2 3">R29</strain>
    </source>
</reference>
<name>A0A5C4RPI8_9GAMM</name>
<dbReference type="AlphaFoldDB" id="A0A5C4RPI8"/>
<feature type="domain" description="Thioesterase putative" evidence="1">
    <location>
        <begin position="12"/>
        <end position="147"/>
    </location>
</feature>
<dbReference type="EMBL" id="SMDR01000003">
    <property type="protein sequence ID" value="TNJ33173.1"/>
    <property type="molecule type" value="Genomic_DNA"/>
</dbReference>
<organism evidence="2 3">
    <name type="scientific">Arenimonas terrae</name>
    <dbReference type="NCBI Taxonomy" id="2546226"/>
    <lineage>
        <taxon>Bacteria</taxon>
        <taxon>Pseudomonadati</taxon>
        <taxon>Pseudomonadota</taxon>
        <taxon>Gammaproteobacteria</taxon>
        <taxon>Lysobacterales</taxon>
        <taxon>Lysobacteraceae</taxon>
        <taxon>Arenimonas</taxon>
    </lineage>
</organism>
<gene>
    <name evidence="2" type="ORF">E1B00_12795</name>
</gene>
<dbReference type="SUPFAM" id="SSF54637">
    <property type="entry name" value="Thioesterase/thiol ester dehydrase-isomerase"/>
    <property type="match status" value="1"/>
</dbReference>
<dbReference type="RefSeq" id="WP_139449386.1">
    <property type="nucleotide sequence ID" value="NZ_SMDR01000003.1"/>
</dbReference>
<comment type="caution">
    <text evidence="2">The sequence shown here is derived from an EMBL/GenBank/DDBJ whole genome shotgun (WGS) entry which is preliminary data.</text>
</comment>
<proteinExistence type="predicted"/>
<evidence type="ECO:0000313" key="2">
    <source>
        <dbReference type="EMBL" id="TNJ33173.1"/>
    </source>
</evidence>
<dbReference type="OrthoDB" id="572024at2"/>
<evidence type="ECO:0000259" key="1">
    <source>
        <dbReference type="Pfam" id="PF09500"/>
    </source>
</evidence>
<evidence type="ECO:0000313" key="3">
    <source>
        <dbReference type="Proteomes" id="UP000305760"/>
    </source>
</evidence>
<protein>
    <submittedName>
        <fullName evidence="2">Thioesterase</fullName>
    </submittedName>
</protein>
<sequence>MSNPLDDLNAHYQAMPPVAAMRIRATAFDGERLQLHAPLDANVNDKDCAFGGSLASLMTLAGWGLLTLKLGQAGLQAEVYVADSQLRYLRPLYTDLRGDAALAPDVDWDAVLRAFRERGRARASVMAWVHGPEGEVVAELEGRFALLRPA</sequence>
<dbReference type="Gene3D" id="3.10.129.10">
    <property type="entry name" value="Hotdog Thioesterase"/>
    <property type="match status" value="1"/>
</dbReference>